<reference evidence="3" key="1">
    <citation type="submission" date="2016-10" db="EMBL/GenBank/DDBJ databases">
        <authorList>
            <person name="Varghese N."/>
            <person name="Submissions S."/>
        </authorList>
    </citation>
    <scope>NUCLEOTIDE SEQUENCE [LARGE SCALE GENOMIC DNA]</scope>
    <source>
        <strain evidence="3">DSM 24740</strain>
    </source>
</reference>
<feature type="chain" id="PRO_5011508882" evidence="1">
    <location>
        <begin position="19"/>
        <end position="280"/>
    </location>
</feature>
<dbReference type="Gene3D" id="2.60.40.1120">
    <property type="entry name" value="Carboxypeptidase-like, regulatory domain"/>
    <property type="match status" value="1"/>
</dbReference>
<dbReference type="OrthoDB" id="2247630at2"/>
<dbReference type="Pfam" id="PF13715">
    <property type="entry name" value="CarbopepD_reg_2"/>
    <property type="match status" value="1"/>
</dbReference>
<feature type="signal peptide" evidence="1">
    <location>
        <begin position="1"/>
        <end position="18"/>
    </location>
</feature>
<dbReference type="EMBL" id="FOFB01000001">
    <property type="protein sequence ID" value="SEP57387.1"/>
    <property type="molecule type" value="Genomic_DNA"/>
</dbReference>
<proteinExistence type="predicted"/>
<dbReference type="InterPro" id="IPR008969">
    <property type="entry name" value="CarboxyPept-like_regulatory"/>
</dbReference>
<protein>
    <submittedName>
        <fullName evidence="2">CarboxypepD_reg-like domain-containing protein</fullName>
    </submittedName>
</protein>
<dbReference type="AlphaFoldDB" id="A0A1H8YZB2"/>
<evidence type="ECO:0000313" key="3">
    <source>
        <dbReference type="Proteomes" id="UP000199021"/>
    </source>
</evidence>
<dbReference type="RefSeq" id="WP_090164842.1">
    <property type="nucleotide sequence ID" value="NZ_FOFB01000001.1"/>
</dbReference>
<evidence type="ECO:0000256" key="1">
    <source>
        <dbReference type="SAM" id="SignalP"/>
    </source>
</evidence>
<dbReference type="STRING" id="478744.SAMN05444359_10195"/>
<keyword evidence="3" id="KW-1185">Reference proteome</keyword>
<accession>A0A1H8YZB2</accession>
<gene>
    <name evidence="2" type="ORF">SAMN05444359_10195</name>
</gene>
<dbReference type="InParanoid" id="A0A1H8YZB2"/>
<dbReference type="SUPFAM" id="SSF49464">
    <property type="entry name" value="Carboxypeptidase regulatory domain-like"/>
    <property type="match status" value="1"/>
</dbReference>
<dbReference type="Proteomes" id="UP000199021">
    <property type="component" value="Unassembled WGS sequence"/>
</dbReference>
<evidence type="ECO:0000313" key="2">
    <source>
        <dbReference type="EMBL" id="SEP57387.1"/>
    </source>
</evidence>
<keyword evidence="1" id="KW-0732">Signal</keyword>
<organism evidence="2 3">
    <name type="scientific">Neolewinella agarilytica</name>
    <dbReference type="NCBI Taxonomy" id="478744"/>
    <lineage>
        <taxon>Bacteria</taxon>
        <taxon>Pseudomonadati</taxon>
        <taxon>Bacteroidota</taxon>
        <taxon>Saprospiria</taxon>
        <taxon>Saprospirales</taxon>
        <taxon>Lewinellaceae</taxon>
        <taxon>Neolewinella</taxon>
    </lineage>
</organism>
<name>A0A1H8YZB2_9BACT</name>
<sequence length="280" mass="31230">MKHLSLFCLFLISLSGYAQTFLTGTIIDAKNGQAIPYVNVGLVGKNTGTVSNDNGTFDLRVSARDENAEIRVSILGYQSQSFTVKQLEAKLEENAALRLQAQAYNLDEIVVVPKFTKTKRFGNRAVSTNLNDGFAGDKLGREGGIVVKLKERYRPAVVTNFSTYIVKNTYDEITFRLNFYTVKNGLPDKPLPRESIIISSKIEKGVLSVDLEEYGIVVEDDFAVTLEWIKDFGEYGSLLFAMRLFTGPTCVYRYTSQARWDAYTGIISPSPCMNVTVGYK</sequence>